<dbReference type="EMBL" id="JARFPL010000085">
    <property type="protein sequence ID" value="MDF0594381.1"/>
    <property type="molecule type" value="Genomic_DNA"/>
</dbReference>
<name>A0ABT5XIB9_9EURY</name>
<reference evidence="2 3" key="1">
    <citation type="submission" date="2023-03" db="EMBL/GenBank/DDBJ databases">
        <title>Whole genome sequencing of Methanotrichaceae archaeon M04Ac.</title>
        <authorList>
            <person name="Khomyakova M.A."/>
            <person name="Merkel A.Y."/>
            <person name="Slobodkin A.I."/>
        </authorList>
    </citation>
    <scope>NUCLEOTIDE SEQUENCE [LARGE SCALE GENOMIC DNA]</scope>
    <source>
        <strain evidence="2 3">M04Ac</strain>
    </source>
</reference>
<proteinExistence type="predicted"/>
<evidence type="ECO:0000313" key="3">
    <source>
        <dbReference type="Proteomes" id="UP001215956"/>
    </source>
</evidence>
<evidence type="ECO:0000256" key="1">
    <source>
        <dbReference type="SAM" id="MobiDB-lite"/>
    </source>
</evidence>
<dbReference type="Proteomes" id="UP001215956">
    <property type="component" value="Unassembled WGS sequence"/>
</dbReference>
<accession>A0ABT5XIB9</accession>
<evidence type="ECO:0000313" key="2">
    <source>
        <dbReference type="EMBL" id="MDF0594381.1"/>
    </source>
</evidence>
<comment type="caution">
    <text evidence="2">The sequence shown here is derived from an EMBL/GenBank/DDBJ whole genome shotgun (WGS) entry which is preliminary data.</text>
</comment>
<sequence>MKVMFVGKVEMLEEVGDGEKISPPPDPTPPAPPLWRIGGPVIVKDLQDRTLPKPRRAF</sequence>
<dbReference type="RefSeq" id="WP_316970068.1">
    <property type="nucleotide sequence ID" value="NZ_JARFPL010000085.1"/>
</dbReference>
<organism evidence="2 3">
    <name type="scientific">Candidatus Methanocrinis alkalitolerans</name>
    <dbReference type="NCBI Taxonomy" id="3033395"/>
    <lineage>
        <taxon>Archaea</taxon>
        <taxon>Methanobacteriati</taxon>
        <taxon>Methanobacteriota</taxon>
        <taxon>Stenosarchaea group</taxon>
        <taxon>Methanomicrobia</taxon>
        <taxon>Methanotrichales</taxon>
        <taxon>Methanotrichaceae</taxon>
        <taxon>Methanocrinis</taxon>
    </lineage>
</organism>
<feature type="region of interest" description="Disordered" evidence="1">
    <location>
        <begin position="15"/>
        <end position="38"/>
    </location>
</feature>
<gene>
    <name evidence="2" type="ORF">P0O24_12435</name>
</gene>
<feature type="compositionally biased region" description="Pro residues" evidence="1">
    <location>
        <begin position="22"/>
        <end position="33"/>
    </location>
</feature>
<keyword evidence="3" id="KW-1185">Reference proteome</keyword>
<protein>
    <submittedName>
        <fullName evidence="2">Uncharacterized protein</fullName>
    </submittedName>
</protein>